<dbReference type="InterPro" id="IPR050448">
    <property type="entry name" value="OpgB/LTA_synthase_biosynth"/>
</dbReference>
<dbReference type="InterPro" id="IPR000917">
    <property type="entry name" value="Sulfatase_N"/>
</dbReference>
<dbReference type="STRING" id="2741.SAMN04489866_105106"/>
<keyword evidence="6 7" id="KW-0472">Membrane</keyword>
<evidence type="ECO:0000256" key="2">
    <source>
        <dbReference type="ARBA" id="ARBA00004936"/>
    </source>
</evidence>
<feature type="transmembrane region" description="Helical" evidence="7">
    <location>
        <begin position="133"/>
        <end position="154"/>
    </location>
</feature>
<feature type="transmembrane region" description="Helical" evidence="7">
    <location>
        <begin position="20"/>
        <end position="43"/>
    </location>
</feature>
<dbReference type="InterPro" id="IPR017850">
    <property type="entry name" value="Alkaline_phosphatase_core_sf"/>
</dbReference>
<dbReference type="PANTHER" id="PTHR47371">
    <property type="entry name" value="LIPOTEICHOIC ACID SYNTHASE"/>
    <property type="match status" value="1"/>
</dbReference>
<dbReference type="PANTHER" id="PTHR47371:SF3">
    <property type="entry name" value="PHOSPHOGLYCEROL TRANSFERASE I"/>
    <property type="match status" value="1"/>
</dbReference>
<sequence>MVVKGDPKRVGGGQWTLRSALATGLFLLGVGAVTTLGSLYIGFYQFIDGLFAAYLTNLPLLLLNALPIILSLLLVFALSSSLRIAVFVNTVFWGLLAVFNAVKVAYRHESLRIDDVYFLGPMVKIMPRYLQDLLPLLIAVGLGVVLLASLSRHLPKVPQLPRLVAGGLVALLLVTGFAAQGNYKTWKKAFYLGEVQGLNNWVGIDNDASNGFPYSFIYQSYAVLLNTRQPVDEALAREVLQDYRAMPMAEEQKVNVLVVLLESFKDFSDLGMAGLEERDPYAYFHSLQKEAITGDLVPDVFGGSTTVSELEVLSGFSMTIMDPSFRWPRPTYVSFFKDQGYATEAMHPNDGYFYNRVNVLPNVGFEKFFYTQNYFKNKEEDGLYADKALFNHVFNRVQGAEKPLFHYTATMQNHGPYAGLLAADSWCERPEGISEEDFNAFQAYLEGVADTGQVLWDFTRRLEDLDKPVVVVAFGDHSPGFSNTFFNQMGFIDSKDQGVLKNIHFYKTPYLIWGNESAKARLDKDFSGSFGPLDPELLLAKTMGYMGVTGSPYQAFLQDYAQVVPVAKKRYCYENGAYQLAPSKEATIWIEKKEAAEGFTRRQKVH</sequence>
<dbReference type="GO" id="GO:0005886">
    <property type="term" value="C:plasma membrane"/>
    <property type="evidence" value="ECO:0007669"/>
    <property type="project" value="UniProtKB-SubCell"/>
</dbReference>
<dbReference type="EMBL" id="FNAF01000005">
    <property type="protein sequence ID" value="SDD67773.1"/>
    <property type="molecule type" value="Genomic_DNA"/>
</dbReference>
<keyword evidence="9" id="KW-0808">Transferase</keyword>
<proteinExistence type="predicted"/>
<evidence type="ECO:0000256" key="5">
    <source>
        <dbReference type="ARBA" id="ARBA00022989"/>
    </source>
</evidence>
<feature type="domain" description="Sulfatase N-terminal" evidence="8">
    <location>
        <begin position="255"/>
        <end position="526"/>
    </location>
</feature>
<evidence type="ECO:0000259" key="8">
    <source>
        <dbReference type="Pfam" id="PF00884"/>
    </source>
</evidence>
<dbReference type="Gene3D" id="3.40.720.10">
    <property type="entry name" value="Alkaline Phosphatase, subunit A"/>
    <property type="match status" value="1"/>
</dbReference>
<gene>
    <name evidence="9" type="ORF">SAMN04489866_105106</name>
</gene>
<evidence type="ECO:0000256" key="6">
    <source>
        <dbReference type="ARBA" id="ARBA00023136"/>
    </source>
</evidence>
<dbReference type="Pfam" id="PF00884">
    <property type="entry name" value="Sulfatase"/>
    <property type="match status" value="1"/>
</dbReference>
<comment type="pathway">
    <text evidence="2">Cell wall biogenesis; lipoteichoic acid biosynthesis.</text>
</comment>
<dbReference type="SUPFAM" id="SSF53649">
    <property type="entry name" value="Alkaline phosphatase-like"/>
    <property type="match status" value="1"/>
</dbReference>
<keyword evidence="4 7" id="KW-0812">Transmembrane</keyword>
<evidence type="ECO:0000313" key="9">
    <source>
        <dbReference type="EMBL" id="SDD67773.1"/>
    </source>
</evidence>
<feature type="transmembrane region" description="Helical" evidence="7">
    <location>
        <begin position="55"/>
        <end position="78"/>
    </location>
</feature>
<reference evidence="9 10" key="1">
    <citation type="submission" date="2016-10" db="EMBL/GenBank/DDBJ databases">
        <authorList>
            <person name="de Groot N.N."/>
        </authorList>
    </citation>
    <scope>NUCLEOTIDE SEQUENCE [LARGE SCALE GENOMIC DNA]</scope>
    <source>
        <strain evidence="9 10">DSM 20475</strain>
    </source>
</reference>
<dbReference type="GO" id="GO:0016740">
    <property type="term" value="F:transferase activity"/>
    <property type="evidence" value="ECO:0007669"/>
    <property type="project" value="UniProtKB-KW"/>
</dbReference>
<evidence type="ECO:0000256" key="1">
    <source>
        <dbReference type="ARBA" id="ARBA00004651"/>
    </source>
</evidence>
<dbReference type="Proteomes" id="UP000198995">
    <property type="component" value="Unassembled WGS sequence"/>
</dbReference>
<keyword evidence="5 7" id="KW-1133">Transmembrane helix</keyword>
<protein>
    <submittedName>
        <fullName evidence="9">Phosphoglycerol transferase MdoB</fullName>
    </submittedName>
</protein>
<evidence type="ECO:0000256" key="4">
    <source>
        <dbReference type="ARBA" id="ARBA00022692"/>
    </source>
</evidence>
<keyword evidence="3" id="KW-1003">Cell membrane</keyword>
<comment type="subcellular location">
    <subcellularLocation>
        <location evidence="1">Cell membrane</location>
        <topology evidence="1">Multi-pass membrane protein</topology>
    </subcellularLocation>
</comment>
<feature type="transmembrane region" description="Helical" evidence="7">
    <location>
        <begin position="84"/>
        <end position="102"/>
    </location>
</feature>
<accession>A0A1G6WQ52</accession>
<dbReference type="CDD" id="cd16015">
    <property type="entry name" value="LTA_synthase"/>
    <property type="match status" value="1"/>
</dbReference>
<keyword evidence="10" id="KW-1185">Reference proteome</keyword>
<evidence type="ECO:0000256" key="3">
    <source>
        <dbReference type="ARBA" id="ARBA00022475"/>
    </source>
</evidence>
<evidence type="ECO:0000313" key="10">
    <source>
        <dbReference type="Proteomes" id="UP000198995"/>
    </source>
</evidence>
<name>A0A1G6WQ52_PEPNI</name>
<dbReference type="AlphaFoldDB" id="A0A1G6WQ52"/>
<evidence type="ECO:0000256" key="7">
    <source>
        <dbReference type="SAM" id="Phobius"/>
    </source>
</evidence>
<organism evidence="9 10">
    <name type="scientific">Peptococcus niger</name>
    <dbReference type="NCBI Taxonomy" id="2741"/>
    <lineage>
        <taxon>Bacteria</taxon>
        <taxon>Bacillati</taxon>
        <taxon>Bacillota</taxon>
        <taxon>Clostridia</taxon>
        <taxon>Eubacteriales</taxon>
        <taxon>Peptococcaceae</taxon>
        <taxon>Peptococcus</taxon>
    </lineage>
</organism>
<feature type="transmembrane region" description="Helical" evidence="7">
    <location>
        <begin position="160"/>
        <end position="179"/>
    </location>
</feature>